<evidence type="ECO:0000313" key="9">
    <source>
        <dbReference type="Proteomes" id="UP000039865"/>
    </source>
</evidence>
<organism evidence="8 9">
    <name type="scientific">Stylonychia lemnae</name>
    <name type="common">Ciliate</name>
    <dbReference type="NCBI Taxonomy" id="5949"/>
    <lineage>
        <taxon>Eukaryota</taxon>
        <taxon>Sar</taxon>
        <taxon>Alveolata</taxon>
        <taxon>Ciliophora</taxon>
        <taxon>Intramacronucleata</taxon>
        <taxon>Spirotrichea</taxon>
        <taxon>Stichotrichia</taxon>
        <taxon>Sporadotrichida</taxon>
        <taxon>Oxytrichidae</taxon>
        <taxon>Stylonychinae</taxon>
        <taxon>Stylonychia</taxon>
    </lineage>
</organism>
<dbReference type="InParanoid" id="A0A078AAW1"/>
<evidence type="ECO:0000256" key="2">
    <source>
        <dbReference type="ARBA" id="ARBA00022692"/>
    </source>
</evidence>
<accession>A0A078AAW1</accession>
<evidence type="ECO:0000256" key="7">
    <source>
        <dbReference type="SAM" id="Phobius"/>
    </source>
</evidence>
<dbReference type="InterPro" id="IPR045176">
    <property type="entry name" value="Got1"/>
</dbReference>
<keyword evidence="9" id="KW-1185">Reference proteome</keyword>
<keyword evidence="4" id="KW-0333">Golgi apparatus</keyword>
<dbReference type="InterPro" id="IPR007305">
    <property type="entry name" value="Vesicle_transpt_Got1/SFT2"/>
</dbReference>
<evidence type="ECO:0000256" key="3">
    <source>
        <dbReference type="ARBA" id="ARBA00022989"/>
    </source>
</evidence>
<feature type="transmembrane region" description="Helical" evidence="7">
    <location>
        <begin position="46"/>
        <end position="75"/>
    </location>
</feature>
<dbReference type="OrthoDB" id="306412at2759"/>
<dbReference type="GO" id="GO:0000139">
    <property type="term" value="C:Golgi membrane"/>
    <property type="evidence" value="ECO:0007669"/>
    <property type="project" value="UniProtKB-SubCell"/>
</dbReference>
<evidence type="ECO:0000313" key="8">
    <source>
        <dbReference type="EMBL" id="CDW78991.1"/>
    </source>
</evidence>
<dbReference type="PANTHER" id="PTHR21493:SF9">
    <property type="entry name" value="GOLGI TRANSPORT PROTEIN 1-RELATED"/>
    <property type="match status" value="1"/>
</dbReference>
<dbReference type="Proteomes" id="UP000039865">
    <property type="component" value="Unassembled WGS sequence"/>
</dbReference>
<dbReference type="OMA" id="LMGWPIV"/>
<evidence type="ECO:0000256" key="4">
    <source>
        <dbReference type="ARBA" id="ARBA00023034"/>
    </source>
</evidence>
<keyword evidence="3 7" id="KW-1133">Transmembrane helix</keyword>
<dbReference type="GO" id="GO:0005829">
    <property type="term" value="C:cytosol"/>
    <property type="evidence" value="ECO:0007669"/>
    <property type="project" value="GOC"/>
</dbReference>
<name>A0A078AAW1_STYLE</name>
<sequence>MFFLDRGLLAMGNLSFLMGVIALIGLKNTFMFFGKKSKIQGSVFYFLGFVMIVIGWYTFTFLGFIAQMYGLFLLFRQFISTIFGYSQTLPVIGPILRTSPFIQRLVERMTESDSGKKKAKYDV</sequence>
<feature type="transmembrane region" description="Helical" evidence="7">
    <location>
        <begin position="7"/>
        <end position="26"/>
    </location>
</feature>
<dbReference type="EMBL" id="CCKQ01007599">
    <property type="protein sequence ID" value="CDW78991.1"/>
    <property type="molecule type" value="Genomic_DNA"/>
</dbReference>
<reference evidence="8 9" key="1">
    <citation type="submission" date="2014-06" db="EMBL/GenBank/DDBJ databases">
        <authorList>
            <person name="Swart Estienne"/>
        </authorList>
    </citation>
    <scope>NUCLEOTIDE SEQUENCE [LARGE SCALE GENOMIC DNA]</scope>
    <source>
        <strain evidence="8 9">130c</strain>
    </source>
</reference>
<comment type="subcellular location">
    <subcellularLocation>
        <location evidence="1">Golgi apparatus membrane</location>
        <topology evidence="1">Multi-pass membrane protein</topology>
    </subcellularLocation>
</comment>
<evidence type="ECO:0000256" key="1">
    <source>
        <dbReference type="ARBA" id="ARBA00004653"/>
    </source>
</evidence>
<evidence type="ECO:0000256" key="5">
    <source>
        <dbReference type="ARBA" id="ARBA00023136"/>
    </source>
</evidence>
<gene>
    <name evidence="8" type="primary">Contig10704.g11457</name>
    <name evidence="8" type="ORF">STYLEM_7976</name>
</gene>
<dbReference type="PANTHER" id="PTHR21493">
    <property type="entry name" value="CGI-141-RELATED/LIPASE CONTAINING PROTEIN"/>
    <property type="match status" value="1"/>
</dbReference>
<proteinExistence type="inferred from homology"/>
<keyword evidence="2 7" id="KW-0812">Transmembrane</keyword>
<comment type="similarity">
    <text evidence="6">Belongs to the GOT1 family.</text>
</comment>
<dbReference type="GO" id="GO:0006888">
    <property type="term" value="P:endoplasmic reticulum to Golgi vesicle-mediated transport"/>
    <property type="evidence" value="ECO:0007669"/>
    <property type="project" value="InterPro"/>
</dbReference>
<dbReference type="AlphaFoldDB" id="A0A078AAW1"/>
<keyword evidence="5 7" id="KW-0472">Membrane</keyword>
<dbReference type="GO" id="GO:0042147">
    <property type="term" value="P:retrograde transport, endosome to Golgi"/>
    <property type="evidence" value="ECO:0007669"/>
    <property type="project" value="InterPro"/>
</dbReference>
<dbReference type="Pfam" id="PF04178">
    <property type="entry name" value="Got1"/>
    <property type="match status" value="1"/>
</dbReference>
<protein>
    <submittedName>
        <fullName evidence="8">Got1 family protein</fullName>
    </submittedName>
</protein>
<evidence type="ECO:0000256" key="6">
    <source>
        <dbReference type="ARBA" id="ARBA00025799"/>
    </source>
</evidence>